<evidence type="ECO:0000313" key="2">
    <source>
        <dbReference type="Proteomes" id="UP000195787"/>
    </source>
</evidence>
<keyword evidence="2" id="KW-1185">Reference proteome</keyword>
<reference evidence="1 2" key="1">
    <citation type="submission" date="2017-02" db="EMBL/GenBank/DDBJ databases">
        <authorList>
            <person name="Peterson S.W."/>
        </authorList>
    </citation>
    <scope>NUCLEOTIDE SEQUENCE [LARGE SCALE GENOMIC DNA]</scope>
    <source>
        <strain evidence="1 2">LMG 22410</strain>
    </source>
</reference>
<protein>
    <submittedName>
        <fullName evidence="1">Uncharacterized protein</fullName>
    </submittedName>
</protein>
<name>A0A1R4EWF5_9MICO</name>
<proteinExistence type="predicted"/>
<dbReference type="OrthoDB" id="975794at2"/>
<organism evidence="1 2">
    <name type="scientific">Agrococcus casei LMG 22410</name>
    <dbReference type="NCBI Taxonomy" id="1255656"/>
    <lineage>
        <taxon>Bacteria</taxon>
        <taxon>Bacillati</taxon>
        <taxon>Actinomycetota</taxon>
        <taxon>Actinomycetes</taxon>
        <taxon>Micrococcales</taxon>
        <taxon>Microbacteriaceae</taxon>
        <taxon>Agrococcus</taxon>
    </lineage>
</organism>
<accession>A0A1R4EWF5</accession>
<dbReference type="EMBL" id="FUHU01000004">
    <property type="protein sequence ID" value="SJM48008.1"/>
    <property type="molecule type" value="Genomic_DNA"/>
</dbReference>
<dbReference type="AlphaFoldDB" id="A0A1R4EWF5"/>
<gene>
    <name evidence="1" type="ORF">CZ674_01355</name>
</gene>
<sequence>MTIENLEARTTMLRASIGTNRQDVLALQKDIERLDAKMNPEKGNLRDLLAKRSEIEKHLSLYEQVKTFEDMIRRIADETEAEVATAVAGLSLTAVREFSGEIAKRLAEWGYPSAASVRYDRNELDIIAGDQRRSAHGKGVRAVLHAAFTLALAQYCFDRELPHPGFVVLDSPLVTYRPPDQSAESDDEPPEGVVRAFYRDIQDNFDGQVIVMENTDPLEPLGADSLDIRFTKRVDIGRYGYMPAVADEQAADTFAIEG</sequence>
<evidence type="ECO:0000313" key="1">
    <source>
        <dbReference type="EMBL" id="SJM48008.1"/>
    </source>
</evidence>
<dbReference type="Proteomes" id="UP000195787">
    <property type="component" value="Unassembled WGS sequence"/>
</dbReference>